<reference evidence="1" key="2">
    <citation type="submission" date="2022-06" db="UniProtKB">
        <authorList>
            <consortium name="EnsemblMetazoa"/>
        </authorList>
    </citation>
    <scope>IDENTIFICATION</scope>
</reference>
<sequence>MIQTLSKQFECLKRCNTVNIHLFLRHESVSNHKIKKVEQYPIFPHNLAVIKKNENGYMR</sequence>
<organism evidence="1 2">
    <name type="scientific">Onchocerca volvulus</name>
    <dbReference type="NCBI Taxonomy" id="6282"/>
    <lineage>
        <taxon>Eukaryota</taxon>
        <taxon>Metazoa</taxon>
        <taxon>Ecdysozoa</taxon>
        <taxon>Nematoda</taxon>
        <taxon>Chromadorea</taxon>
        <taxon>Rhabditida</taxon>
        <taxon>Spirurina</taxon>
        <taxon>Spiruromorpha</taxon>
        <taxon>Filarioidea</taxon>
        <taxon>Onchocercidae</taxon>
        <taxon>Onchocerca</taxon>
    </lineage>
</organism>
<protein>
    <submittedName>
        <fullName evidence="1">Uncharacterized protein</fullName>
    </submittedName>
</protein>
<evidence type="ECO:0000313" key="2">
    <source>
        <dbReference type="Proteomes" id="UP000024404"/>
    </source>
</evidence>
<accession>A0A8R1TNS5</accession>
<reference evidence="2" key="1">
    <citation type="submission" date="2013-10" db="EMBL/GenBank/DDBJ databases">
        <title>Genome sequencing of Onchocerca volvulus.</title>
        <authorList>
            <person name="Cotton J."/>
            <person name="Tsai J."/>
            <person name="Stanley E."/>
            <person name="Tracey A."/>
            <person name="Holroyd N."/>
            <person name="Lustigman S."/>
            <person name="Berriman M."/>
        </authorList>
    </citation>
    <scope>NUCLEOTIDE SEQUENCE</scope>
</reference>
<dbReference type="Proteomes" id="UP000024404">
    <property type="component" value="Unassembled WGS sequence"/>
</dbReference>
<name>A0A8R1TNS5_ONCVO</name>
<proteinExistence type="predicted"/>
<keyword evidence="2" id="KW-1185">Reference proteome</keyword>
<dbReference type="EMBL" id="CMVM020000057">
    <property type="status" value="NOT_ANNOTATED_CDS"/>
    <property type="molecule type" value="Genomic_DNA"/>
</dbReference>
<dbReference type="EnsemblMetazoa" id="OVOC1843.1">
    <property type="protein sequence ID" value="OVOC1843.1"/>
    <property type="gene ID" value="WBGene00238652"/>
</dbReference>
<dbReference type="AlphaFoldDB" id="A0A8R1TNS5"/>
<evidence type="ECO:0000313" key="1">
    <source>
        <dbReference type="EnsemblMetazoa" id="OVOC1843.1"/>
    </source>
</evidence>